<evidence type="ECO:0000256" key="4">
    <source>
        <dbReference type="ARBA" id="ARBA00023125"/>
    </source>
</evidence>
<dbReference type="EMBL" id="ML736238">
    <property type="protein sequence ID" value="KAE8376538.1"/>
    <property type="molecule type" value="Genomic_DNA"/>
</dbReference>
<evidence type="ECO:0000256" key="3">
    <source>
        <dbReference type="ARBA" id="ARBA00023015"/>
    </source>
</evidence>
<organism evidence="7 8">
    <name type="scientific">Aspergillus bertholletiae</name>
    <dbReference type="NCBI Taxonomy" id="1226010"/>
    <lineage>
        <taxon>Eukaryota</taxon>
        <taxon>Fungi</taxon>
        <taxon>Dikarya</taxon>
        <taxon>Ascomycota</taxon>
        <taxon>Pezizomycotina</taxon>
        <taxon>Eurotiomycetes</taxon>
        <taxon>Eurotiomycetidae</taxon>
        <taxon>Eurotiales</taxon>
        <taxon>Aspergillaceae</taxon>
        <taxon>Aspergillus</taxon>
        <taxon>Aspergillus subgen. Circumdati</taxon>
    </lineage>
</organism>
<dbReference type="InterPro" id="IPR052360">
    <property type="entry name" value="Transcr_Regulatory_Proteins"/>
</dbReference>
<evidence type="ECO:0000256" key="1">
    <source>
        <dbReference type="ARBA" id="ARBA00022723"/>
    </source>
</evidence>
<evidence type="ECO:0000313" key="7">
    <source>
        <dbReference type="EMBL" id="KAE8376538.1"/>
    </source>
</evidence>
<keyword evidence="2" id="KW-0862">Zinc</keyword>
<evidence type="ECO:0000256" key="2">
    <source>
        <dbReference type="ARBA" id="ARBA00022833"/>
    </source>
</evidence>
<evidence type="ECO:0008006" key="9">
    <source>
        <dbReference type="Google" id="ProtNLM"/>
    </source>
</evidence>
<keyword evidence="8" id="KW-1185">Reference proteome</keyword>
<accession>A0A5N7B5T6</accession>
<keyword evidence="6" id="KW-0539">Nucleus</keyword>
<keyword evidence="5" id="KW-0804">Transcription</keyword>
<dbReference type="AlphaFoldDB" id="A0A5N7B5T6"/>
<reference evidence="7 8" key="1">
    <citation type="submission" date="2019-04" db="EMBL/GenBank/DDBJ databases">
        <title>Friends and foes A comparative genomics studyof 23 Aspergillus species from section Flavi.</title>
        <authorList>
            <consortium name="DOE Joint Genome Institute"/>
            <person name="Kjaerbolling I."/>
            <person name="Vesth T."/>
            <person name="Frisvad J.C."/>
            <person name="Nybo J.L."/>
            <person name="Theobald S."/>
            <person name="Kildgaard S."/>
            <person name="Isbrandt T."/>
            <person name="Kuo A."/>
            <person name="Sato A."/>
            <person name="Lyhne E.K."/>
            <person name="Kogle M.E."/>
            <person name="Wiebenga A."/>
            <person name="Kun R.S."/>
            <person name="Lubbers R.J."/>
            <person name="Makela M.R."/>
            <person name="Barry K."/>
            <person name="Chovatia M."/>
            <person name="Clum A."/>
            <person name="Daum C."/>
            <person name="Haridas S."/>
            <person name="He G."/>
            <person name="LaButti K."/>
            <person name="Lipzen A."/>
            <person name="Mondo S."/>
            <person name="Riley R."/>
            <person name="Salamov A."/>
            <person name="Simmons B.A."/>
            <person name="Magnuson J.K."/>
            <person name="Henrissat B."/>
            <person name="Mortensen U.H."/>
            <person name="Larsen T.O."/>
            <person name="Devries R.P."/>
            <person name="Grigoriev I.V."/>
            <person name="Machida M."/>
            <person name="Baker S.E."/>
            <person name="Andersen M.R."/>
        </authorList>
    </citation>
    <scope>NUCLEOTIDE SEQUENCE [LARGE SCALE GENOMIC DNA]</scope>
    <source>
        <strain evidence="7 8">IBT 29228</strain>
    </source>
</reference>
<keyword evidence="3" id="KW-0805">Transcription regulation</keyword>
<dbReference type="Proteomes" id="UP000326198">
    <property type="component" value="Unassembled WGS sequence"/>
</dbReference>
<protein>
    <recommendedName>
        <fullName evidence="9">Fungal-specific transcription factor domain-containing protein</fullName>
    </recommendedName>
</protein>
<evidence type="ECO:0000256" key="5">
    <source>
        <dbReference type="ARBA" id="ARBA00023163"/>
    </source>
</evidence>
<name>A0A5N7B5T6_9EURO</name>
<keyword evidence="4" id="KW-0238">DNA-binding</keyword>
<gene>
    <name evidence="7" type="ORF">BDV26DRAFT_265264</name>
</gene>
<dbReference type="InterPro" id="IPR021858">
    <property type="entry name" value="Fun_TF"/>
</dbReference>
<dbReference type="OrthoDB" id="2593732at2759"/>
<dbReference type="PANTHER" id="PTHR36206">
    <property type="entry name" value="ASPERCRYPTIN BIOSYNTHESIS CLUSTER-SPECIFIC TRANSCRIPTION REGULATOR ATNN-RELATED"/>
    <property type="match status" value="1"/>
</dbReference>
<evidence type="ECO:0000256" key="6">
    <source>
        <dbReference type="ARBA" id="ARBA00023242"/>
    </source>
</evidence>
<dbReference type="GO" id="GO:0003677">
    <property type="term" value="F:DNA binding"/>
    <property type="evidence" value="ECO:0007669"/>
    <property type="project" value="UniProtKB-KW"/>
</dbReference>
<sequence length="448" mass="50512">MSFEYFCRHTVSQLFGYVDTSFWRQIVLQMCYSEPVIRYAAISLSDLHRSFADSFNPGGQSNRVKREQSALIHYSSALSHMKSLINSPNRSIDSVLMSCLFLSSIEIFQGRHEAADVHLRCALQVSEIVGDADRGLKQWDASDTTMISNHPILGILVRLRFQCDMFLNVSSAIPNHLAHTMQHFLPSKQNRFISLSEARNILFIQIDQLARLLDQTVLGQLATTSGDMTDRRKYLAAAVESVDLLRRLQLNGQSDLLQWDSAYQVFITQHAHEFSPYEQHTATVVELYRDALSIMLQMDYSQGELAQDTFEADFGLLLSRIQMLIGNPTEPAVATDGQPVFTLEMGLVPLLYFIAKDCRGHAVRHAALAILAASPRREGTWDGTVVYKVVQRCVALEESGRLEGKMGACGIPHCNRVLALELQFDLLTKKAAVILHQAEQSHHEMIRW</sequence>
<dbReference type="GO" id="GO:0046872">
    <property type="term" value="F:metal ion binding"/>
    <property type="evidence" value="ECO:0007669"/>
    <property type="project" value="UniProtKB-KW"/>
</dbReference>
<keyword evidence="1" id="KW-0479">Metal-binding</keyword>
<dbReference type="PANTHER" id="PTHR36206:SF12">
    <property type="entry name" value="ASPERCRYPTIN BIOSYNTHESIS CLUSTER-SPECIFIC TRANSCRIPTION REGULATOR ATNN-RELATED"/>
    <property type="match status" value="1"/>
</dbReference>
<evidence type="ECO:0000313" key="8">
    <source>
        <dbReference type="Proteomes" id="UP000326198"/>
    </source>
</evidence>
<dbReference type="Pfam" id="PF11951">
    <property type="entry name" value="Fungal_trans_2"/>
    <property type="match status" value="1"/>
</dbReference>
<proteinExistence type="predicted"/>